<dbReference type="RefSeq" id="WP_146564113.1">
    <property type="nucleotide sequence ID" value="NZ_SIHJ01000001.1"/>
</dbReference>
<keyword evidence="2" id="KW-1185">Reference proteome</keyword>
<sequence>MPQEPTSTSTLTLIQDGQAELQLDPVDAADTPESVAFDISFVWNMPFQQHRFAIRKCWFLNQSLRAFETQLGTLLNSTHGFASLKNMSDHPVLEVSLDGDNVILIFTATDTTKLGKLRFTMNTYTLELVHMYRQLRNYPKWW</sequence>
<dbReference type="EMBL" id="SIHJ01000001">
    <property type="protein sequence ID" value="TWT36853.1"/>
    <property type="molecule type" value="Genomic_DNA"/>
</dbReference>
<name>A0A5C5VFI4_9BACT</name>
<dbReference type="AlphaFoldDB" id="A0A5C5VFI4"/>
<accession>A0A5C5VFI4</accession>
<organism evidence="1 2">
    <name type="scientific">Posidoniimonas corsicana</name>
    <dbReference type="NCBI Taxonomy" id="1938618"/>
    <lineage>
        <taxon>Bacteria</taxon>
        <taxon>Pseudomonadati</taxon>
        <taxon>Planctomycetota</taxon>
        <taxon>Planctomycetia</taxon>
        <taxon>Pirellulales</taxon>
        <taxon>Lacipirellulaceae</taxon>
        <taxon>Posidoniimonas</taxon>
    </lineage>
</organism>
<gene>
    <name evidence="1" type="ORF">KOR34_17980</name>
</gene>
<reference evidence="1 2" key="1">
    <citation type="submission" date="2019-02" db="EMBL/GenBank/DDBJ databases">
        <title>Deep-cultivation of Planctomycetes and their phenomic and genomic characterization uncovers novel biology.</title>
        <authorList>
            <person name="Wiegand S."/>
            <person name="Jogler M."/>
            <person name="Boedeker C."/>
            <person name="Pinto D."/>
            <person name="Vollmers J."/>
            <person name="Rivas-Marin E."/>
            <person name="Kohn T."/>
            <person name="Peeters S.H."/>
            <person name="Heuer A."/>
            <person name="Rast P."/>
            <person name="Oberbeckmann S."/>
            <person name="Bunk B."/>
            <person name="Jeske O."/>
            <person name="Meyerdierks A."/>
            <person name="Storesund J.E."/>
            <person name="Kallscheuer N."/>
            <person name="Luecker S."/>
            <person name="Lage O.M."/>
            <person name="Pohl T."/>
            <person name="Merkel B.J."/>
            <person name="Hornburger P."/>
            <person name="Mueller R.-W."/>
            <person name="Bruemmer F."/>
            <person name="Labrenz M."/>
            <person name="Spormann A.M."/>
            <person name="Op Den Camp H."/>
            <person name="Overmann J."/>
            <person name="Amann R."/>
            <person name="Jetten M.S.M."/>
            <person name="Mascher T."/>
            <person name="Medema M.H."/>
            <person name="Devos D.P."/>
            <person name="Kaster A.-K."/>
            <person name="Ovreas L."/>
            <person name="Rohde M."/>
            <person name="Galperin M.Y."/>
            <person name="Jogler C."/>
        </authorList>
    </citation>
    <scope>NUCLEOTIDE SEQUENCE [LARGE SCALE GENOMIC DNA]</scope>
    <source>
        <strain evidence="1 2">KOR34</strain>
    </source>
</reference>
<evidence type="ECO:0000313" key="1">
    <source>
        <dbReference type="EMBL" id="TWT36853.1"/>
    </source>
</evidence>
<proteinExistence type="predicted"/>
<dbReference type="Proteomes" id="UP000316714">
    <property type="component" value="Unassembled WGS sequence"/>
</dbReference>
<evidence type="ECO:0000313" key="2">
    <source>
        <dbReference type="Proteomes" id="UP000316714"/>
    </source>
</evidence>
<dbReference type="OrthoDB" id="6399497at2"/>
<comment type="caution">
    <text evidence="1">The sequence shown here is derived from an EMBL/GenBank/DDBJ whole genome shotgun (WGS) entry which is preliminary data.</text>
</comment>
<protein>
    <submittedName>
        <fullName evidence="1">Uncharacterized protein</fullName>
    </submittedName>
</protein>